<dbReference type="AlphaFoldDB" id="D9STN7"/>
<dbReference type="GO" id="GO:0016020">
    <property type="term" value="C:membrane"/>
    <property type="evidence" value="ECO:0007669"/>
    <property type="project" value="TreeGrafter"/>
</dbReference>
<dbReference type="Proteomes" id="UP000002730">
    <property type="component" value="Chromosome"/>
</dbReference>
<dbReference type="Gene3D" id="3.20.20.370">
    <property type="entry name" value="Glycoside hydrolase/deacetylase"/>
    <property type="match status" value="1"/>
</dbReference>
<dbReference type="PROSITE" id="PS51677">
    <property type="entry name" value="NODB"/>
    <property type="match status" value="1"/>
</dbReference>
<evidence type="ECO:0000313" key="2">
    <source>
        <dbReference type="EMBL" id="ADL52771.1"/>
    </source>
</evidence>
<proteinExistence type="predicted"/>
<gene>
    <name evidence="2" type="ordered locus">Clocel_3081</name>
</gene>
<dbReference type="InterPro" id="IPR002509">
    <property type="entry name" value="NODB_dom"/>
</dbReference>
<dbReference type="KEGG" id="ccb:Clocel_3081"/>
<dbReference type="InterPro" id="IPR014235">
    <property type="entry name" value="Spore_PdaA"/>
</dbReference>
<evidence type="ECO:0000259" key="1">
    <source>
        <dbReference type="PROSITE" id="PS51677"/>
    </source>
</evidence>
<keyword evidence="3" id="KW-1185">Reference proteome</keyword>
<sequence length="573" mass="64137">MYLNISSISNLGVTYQCYLQNTGWQNWVSNGQLSGTVGQSIRVEAIRINLLNAPTGAKIKYRCHMQNFGWLNWVYDGAVSGLVNQSKRLEAISIALEGLPLGYHVAYRAHVQDIGWQNWVLDGQVAGTVGLSKRLEAIEIFILKDDVGVIYQSHIQDLGWQNSVYNCTLSGTVGQSKRLEAVKIQLANAPLGARIKYKSHIQDIGWQDWFYDGATSGTVGQSKRLEAISMILENMPTGYHVEYRAHVQGLGWLPWQRDGSIAGTTGKSLRLEAIEIFISKDTTNISKVIETSSNIFIGPSNSLDIVRTLPQDSIINIFQESNGWYKLGNNQWIFKKSTIPTSLDCSIYDNTTLSWYYIPAPQNVIPAANTEISKFNGYYIFNSNSKVIYLTFDLGYEAGYTNTILDTLKNKEVKAVFFVTGNYIDNNPTLIKRMVNEGHIVANHTVNHPTLPDLADTPALFNAEILGVENKYKSVTGKDILKMLRPPSGYYSYKTLCLLEQLKYSTVFWSFAYNDWDTNNQPDPVFALNKIISSVHPGAIYLLHGVSSTNTSILATVIDRMRALGYSLQQLLL</sequence>
<dbReference type="PANTHER" id="PTHR10587">
    <property type="entry name" value="GLYCOSYL TRANSFERASE-RELATED"/>
    <property type="match status" value="1"/>
</dbReference>
<dbReference type="InterPro" id="IPR006637">
    <property type="entry name" value="ChW"/>
</dbReference>
<evidence type="ECO:0000313" key="3">
    <source>
        <dbReference type="Proteomes" id="UP000002730"/>
    </source>
</evidence>
<dbReference type="OrthoDB" id="9816557at2"/>
<dbReference type="CDD" id="cd10948">
    <property type="entry name" value="CE4_BsPdaA_like"/>
    <property type="match status" value="1"/>
</dbReference>
<dbReference type="GO" id="GO:0016810">
    <property type="term" value="F:hydrolase activity, acting on carbon-nitrogen (but not peptide) bonds"/>
    <property type="evidence" value="ECO:0007669"/>
    <property type="project" value="InterPro"/>
</dbReference>
<name>D9STN7_CLOC7</name>
<reference evidence="2 3" key="1">
    <citation type="submission" date="2010-08" db="EMBL/GenBank/DDBJ databases">
        <title>Complete sequence of Clostridium cellulovorans 743B.</title>
        <authorList>
            <consortium name="US DOE Joint Genome Institute"/>
            <person name="Lucas S."/>
            <person name="Copeland A."/>
            <person name="Lapidus A."/>
            <person name="Cheng J.-F."/>
            <person name="Bruce D."/>
            <person name="Goodwin L."/>
            <person name="Pitluck S."/>
            <person name="Chertkov O."/>
            <person name="Detter J.C."/>
            <person name="Han C."/>
            <person name="Tapia R."/>
            <person name="Land M."/>
            <person name="Hauser L."/>
            <person name="Chang Y.-J."/>
            <person name="Jeffries C."/>
            <person name="Kyrpides N."/>
            <person name="Ivanova N."/>
            <person name="Mikhailova N."/>
            <person name="Hemme C.L."/>
            <person name="Woyke T."/>
        </authorList>
    </citation>
    <scope>NUCLEOTIDE SEQUENCE [LARGE SCALE GENOMIC DNA]</scope>
    <source>
        <strain evidence="3">ATCC 35296 / DSM 3052 / OCM 3 / 743B</strain>
    </source>
</reference>
<dbReference type="SUPFAM" id="SSF88713">
    <property type="entry name" value="Glycoside hydrolase/deacetylase"/>
    <property type="match status" value="1"/>
</dbReference>
<dbReference type="eggNOG" id="COG0726">
    <property type="taxonomic scope" value="Bacteria"/>
</dbReference>
<dbReference type="STRING" id="573061.Clocel_3081"/>
<dbReference type="GO" id="GO:0005975">
    <property type="term" value="P:carbohydrate metabolic process"/>
    <property type="evidence" value="ECO:0007669"/>
    <property type="project" value="InterPro"/>
</dbReference>
<accession>D9STN7</accession>
<dbReference type="EMBL" id="CP002160">
    <property type="protein sequence ID" value="ADL52771.1"/>
    <property type="molecule type" value="Genomic_DNA"/>
</dbReference>
<dbReference type="InterPro" id="IPR011330">
    <property type="entry name" value="Glyco_hydro/deAcase_b/a-brl"/>
</dbReference>
<dbReference type="RefSeq" id="WP_013291823.1">
    <property type="nucleotide sequence ID" value="NC_014393.1"/>
</dbReference>
<dbReference type="SMART" id="SM00728">
    <property type="entry name" value="ChW"/>
    <property type="match status" value="6"/>
</dbReference>
<feature type="domain" description="NodB homology" evidence="1">
    <location>
        <begin position="386"/>
        <end position="569"/>
    </location>
</feature>
<dbReference type="eggNOG" id="COG3227">
    <property type="taxonomic scope" value="Bacteria"/>
</dbReference>
<dbReference type="HOGENOM" id="CLU_475471_0_0_9"/>
<protein>
    <submittedName>
        <fullName evidence="2">Polysaccharide deacetylase</fullName>
    </submittedName>
</protein>
<dbReference type="PANTHER" id="PTHR10587:SF78">
    <property type="entry name" value="PEPTIDOGLYCAN-N-ACETYLMURAMIC ACID DEACETYLASE PDAA"/>
    <property type="match status" value="1"/>
</dbReference>
<organism evidence="2 3">
    <name type="scientific">Clostridium cellulovorans (strain ATCC 35296 / DSM 3052 / OCM 3 / 743B)</name>
    <dbReference type="NCBI Taxonomy" id="573061"/>
    <lineage>
        <taxon>Bacteria</taxon>
        <taxon>Bacillati</taxon>
        <taxon>Bacillota</taxon>
        <taxon>Clostridia</taxon>
        <taxon>Eubacteriales</taxon>
        <taxon>Clostridiaceae</taxon>
        <taxon>Clostridium</taxon>
    </lineage>
</organism>
<dbReference type="Pfam" id="PF07538">
    <property type="entry name" value="ChW"/>
    <property type="match status" value="6"/>
</dbReference>
<dbReference type="InterPro" id="IPR050248">
    <property type="entry name" value="Polysacc_deacetylase_ArnD"/>
</dbReference>
<dbReference type="Pfam" id="PF01522">
    <property type="entry name" value="Polysacc_deac_1"/>
    <property type="match status" value="1"/>
</dbReference>